<accession>A0A9P7W476</accession>
<sequence length="111" mass="12091">MCRLDTGLTCFCQTAAGSIAHWVAATLVGFGEAYSQELRELLNPSEDPNPSNPSQEELEAAQALRQQSESAPSHLSYPLTLLLTSLALPSRGNILCSVHPRTLDVPMYYEV</sequence>
<reference evidence="2" key="1">
    <citation type="submission" date="2020-11" db="EMBL/GenBank/DDBJ databases">
        <title>Adaptations for nitrogen fixation in a non-lichenized fungal sporocarp promotes dispersal by wood-feeding termites.</title>
        <authorList>
            <consortium name="DOE Joint Genome Institute"/>
            <person name="Koch R.A."/>
            <person name="Yoon G."/>
            <person name="Arayal U."/>
            <person name="Lail K."/>
            <person name="Amirebrahimi M."/>
            <person name="Labutti K."/>
            <person name="Lipzen A."/>
            <person name="Riley R."/>
            <person name="Barry K."/>
            <person name="Henrissat B."/>
            <person name="Grigoriev I.V."/>
            <person name="Herr J.R."/>
            <person name="Aime M.C."/>
        </authorList>
    </citation>
    <scope>NUCLEOTIDE SEQUENCE</scope>
    <source>
        <strain evidence="2">MCA 3950</strain>
    </source>
</reference>
<feature type="compositionally biased region" description="Low complexity" evidence="1">
    <location>
        <begin position="43"/>
        <end position="55"/>
    </location>
</feature>
<proteinExistence type="predicted"/>
<dbReference type="Proteomes" id="UP000812287">
    <property type="component" value="Unassembled WGS sequence"/>
</dbReference>
<dbReference type="GeneID" id="66107307"/>
<evidence type="ECO:0000313" key="2">
    <source>
        <dbReference type="EMBL" id="KAG7452110.1"/>
    </source>
</evidence>
<dbReference type="AlphaFoldDB" id="A0A9P7W476"/>
<feature type="region of interest" description="Disordered" evidence="1">
    <location>
        <begin position="42"/>
        <end position="73"/>
    </location>
</feature>
<gene>
    <name evidence="2" type="ORF">BT62DRAFT_926329</name>
</gene>
<dbReference type="EMBL" id="MU250524">
    <property type="protein sequence ID" value="KAG7452110.1"/>
    <property type="molecule type" value="Genomic_DNA"/>
</dbReference>
<organism evidence="2 3">
    <name type="scientific">Guyanagaster necrorhizus</name>
    <dbReference type="NCBI Taxonomy" id="856835"/>
    <lineage>
        <taxon>Eukaryota</taxon>
        <taxon>Fungi</taxon>
        <taxon>Dikarya</taxon>
        <taxon>Basidiomycota</taxon>
        <taxon>Agaricomycotina</taxon>
        <taxon>Agaricomycetes</taxon>
        <taxon>Agaricomycetidae</taxon>
        <taxon>Agaricales</taxon>
        <taxon>Marasmiineae</taxon>
        <taxon>Physalacriaceae</taxon>
        <taxon>Guyanagaster</taxon>
    </lineage>
</organism>
<name>A0A9P7W476_9AGAR</name>
<keyword evidence="3" id="KW-1185">Reference proteome</keyword>
<evidence type="ECO:0000313" key="3">
    <source>
        <dbReference type="Proteomes" id="UP000812287"/>
    </source>
</evidence>
<protein>
    <submittedName>
        <fullName evidence="2">Uncharacterized protein</fullName>
    </submittedName>
</protein>
<dbReference type="RefSeq" id="XP_043045610.1">
    <property type="nucleotide sequence ID" value="XM_043185010.1"/>
</dbReference>
<evidence type="ECO:0000256" key="1">
    <source>
        <dbReference type="SAM" id="MobiDB-lite"/>
    </source>
</evidence>
<comment type="caution">
    <text evidence="2">The sequence shown here is derived from an EMBL/GenBank/DDBJ whole genome shotgun (WGS) entry which is preliminary data.</text>
</comment>